<keyword evidence="2" id="KW-0812">Transmembrane</keyword>
<name>A0A3S2ME52_ORYJA</name>
<keyword evidence="5" id="KW-1185">Reference proteome</keyword>
<evidence type="ECO:0000256" key="1">
    <source>
        <dbReference type="SAM" id="MobiDB-lite"/>
    </source>
</evidence>
<protein>
    <recommendedName>
        <fullName evidence="6">Immunoglobulin V-set domain-containing protein</fullName>
    </recommendedName>
</protein>
<dbReference type="OrthoDB" id="8962468at2759"/>
<feature type="chain" id="PRO_5018791704" description="Immunoglobulin V-set domain-containing protein" evidence="3">
    <location>
        <begin position="20"/>
        <end position="224"/>
    </location>
</feature>
<feature type="signal peptide" evidence="3">
    <location>
        <begin position="1"/>
        <end position="19"/>
    </location>
</feature>
<evidence type="ECO:0000256" key="2">
    <source>
        <dbReference type="SAM" id="Phobius"/>
    </source>
</evidence>
<keyword evidence="2" id="KW-1133">Transmembrane helix</keyword>
<evidence type="ECO:0008006" key="6">
    <source>
        <dbReference type="Google" id="ProtNLM"/>
    </source>
</evidence>
<evidence type="ECO:0000313" key="4">
    <source>
        <dbReference type="EMBL" id="RVE73763.1"/>
    </source>
</evidence>
<reference evidence="4 5" key="1">
    <citation type="submission" date="2018-11" db="EMBL/GenBank/DDBJ databases">
        <authorList>
            <person name="Lopez-Roques C."/>
            <person name="Donnadieu C."/>
            <person name="Bouchez O."/>
            <person name="Klopp C."/>
            <person name="Cabau C."/>
            <person name="Zahm M."/>
        </authorList>
    </citation>
    <scope>NUCLEOTIDE SEQUENCE [LARGE SCALE GENOMIC DNA]</scope>
    <source>
        <strain evidence="4">RS831</strain>
        <tissue evidence="4">Whole body</tissue>
    </source>
</reference>
<dbReference type="AlphaFoldDB" id="A0A3S2ME52"/>
<sequence>MAAVLFLWYTITLFSALEAATLPALTCNVTKLDDNSIKLQISPKQSFPECQTSWEDQERTVLVDIKANYNKSIVKTAQNDSVELHVCKDFLLYKVECWKYGRDLTAVCEVNCTLLMAEAPPKDNGFPTWGIIGITLGIIFIFGLIFILGIKTILKQNNRGSQTHRFQSSQPPTHGEADAIMDNLKNEQVSTDASPFLPEKADPENPEDVRLTPFSGCNREPTSA</sequence>
<proteinExistence type="predicted"/>
<accession>A0A3S2ME52</accession>
<keyword evidence="2" id="KW-0472">Membrane</keyword>
<feature type="region of interest" description="Disordered" evidence="1">
    <location>
        <begin position="191"/>
        <end position="224"/>
    </location>
</feature>
<organism evidence="4 5">
    <name type="scientific">Oryzias javanicus</name>
    <name type="common">Javanese ricefish</name>
    <name type="synonym">Aplocheilus javanicus</name>
    <dbReference type="NCBI Taxonomy" id="123683"/>
    <lineage>
        <taxon>Eukaryota</taxon>
        <taxon>Metazoa</taxon>
        <taxon>Chordata</taxon>
        <taxon>Craniata</taxon>
        <taxon>Vertebrata</taxon>
        <taxon>Euteleostomi</taxon>
        <taxon>Actinopterygii</taxon>
        <taxon>Neopterygii</taxon>
        <taxon>Teleostei</taxon>
        <taxon>Neoteleostei</taxon>
        <taxon>Acanthomorphata</taxon>
        <taxon>Ovalentaria</taxon>
        <taxon>Atherinomorphae</taxon>
        <taxon>Beloniformes</taxon>
        <taxon>Adrianichthyidae</taxon>
        <taxon>Oryziinae</taxon>
        <taxon>Oryzias</taxon>
    </lineage>
</organism>
<evidence type="ECO:0000313" key="5">
    <source>
        <dbReference type="Proteomes" id="UP000283210"/>
    </source>
</evidence>
<feature type="transmembrane region" description="Helical" evidence="2">
    <location>
        <begin position="129"/>
        <end position="150"/>
    </location>
</feature>
<dbReference type="Proteomes" id="UP000283210">
    <property type="component" value="Chromosome 4"/>
</dbReference>
<reference evidence="4 5" key="2">
    <citation type="submission" date="2019-01" db="EMBL/GenBank/DDBJ databases">
        <title>A chromosome length genome reference of the Java medaka (oryzias javanicus).</title>
        <authorList>
            <person name="Herpin A."/>
            <person name="Takehana Y."/>
            <person name="Naruse K."/>
            <person name="Ansai S."/>
            <person name="Kawaguchi M."/>
        </authorList>
    </citation>
    <scope>NUCLEOTIDE SEQUENCE [LARGE SCALE GENOMIC DNA]</scope>
    <source>
        <strain evidence="4">RS831</strain>
        <tissue evidence="4">Whole body</tissue>
    </source>
</reference>
<dbReference type="EMBL" id="CM012440">
    <property type="protein sequence ID" value="RVE73763.1"/>
    <property type="molecule type" value="Genomic_DNA"/>
</dbReference>
<keyword evidence="3" id="KW-0732">Signal</keyword>
<evidence type="ECO:0000256" key="3">
    <source>
        <dbReference type="SAM" id="SignalP"/>
    </source>
</evidence>
<feature type="compositionally biased region" description="Basic and acidic residues" evidence="1">
    <location>
        <begin position="199"/>
        <end position="210"/>
    </location>
</feature>
<gene>
    <name evidence="4" type="ORF">OJAV_G00034700</name>
</gene>